<evidence type="ECO:0000313" key="4">
    <source>
        <dbReference type="Proteomes" id="UP000799428"/>
    </source>
</evidence>
<dbReference type="EMBL" id="MU005781">
    <property type="protein sequence ID" value="KAF2704858.1"/>
    <property type="molecule type" value="Genomic_DNA"/>
</dbReference>
<accession>A0A6G1JWD5</accession>
<dbReference type="SMART" id="SM00886">
    <property type="entry name" value="Dabb"/>
    <property type="match status" value="1"/>
</dbReference>
<reference evidence="3" key="1">
    <citation type="journal article" date="2020" name="Stud. Mycol.">
        <title>101 Dothideomycetes genomes: a test case for predicting lifestyles and emergence of pathogens.</title>
        <authorList>
            <person name="Haridas S."/>
            <person name="Albert R."/>
            <person name="Binder M."/>
            <person name="Bloem J."/>
            <person name="Labutti K."/>
            <person name="Salamov A."/>
            <person name="Andreopoulos B."/>
            <person name="Baker S."/>
            <person name="Barry K."/>
            <person name="Bills G."/>
            <person name="Bluhm B."/>
            <person name="Cannon C."/>
            <person name="Castanera R."/>
            <person name="Culley D."/>
            <person name="Daum C."/>
            <person name="Ezra D."/>
            <person name="Gonzalez J."/>
            <person name="Henrissat B."/>
            <person name="Kuo A."/>
            <person name="Liang C."/>
            <person name="Lipzen A."/>
            <person name="Lutzoni F."/>
            <person name="Magnuson J."/>
            <person name="Mondo S."/>
            <person name="Nolan M."/>
            <person name="Ohm R."/>
            <person name="Pangilinan J."/>
            <person name="Park H.-J."/>
            <person name="Ramirez L."/>
            <person name="Alfaro M."/>
            <person name="Sun H."/>
            <person name="Tritt A."/>
            <person name="Yoshinaga Y."/>
            <person name="Zwiers L.-H."/>
            <person name="Turgeon B."/>
            <person name="Goodwin S."/>
            <person name="Spatafora J."/>
            <person name="Crous P."/>
            <person name="Grigoriev I."/>
        </authorList>
    </citation>
    <scope>NUCLEOTIDE SEQUENCE</scope>
    <source>
        <strain evidence="3">CBS 279.74</strain>
    </source>
</reference>
<gene>
    <name evidence="3" type="ORF">K504DRAFT_441454</name>
</gene>
<evidence type="ECO:0000313" key="3">
    <source>
        <dbReference type="EMBL" id="KAF2704858.1"/>
    </source>
</evidence>
<dbReference type="OrthoDB" id="1601230at2759"/>
<dbReference type="InterPro" id="IPR011008">
    <property type="entry name" value="Dimeric_a/b-barrel"/>
</dbReference>
<keyword evidence="4" id="KW-1185">Reference proteome</keyword>
<dbReference type="PROSITE" id="PS51502">
    <property type="entry name" value="S_R_A_B_BARREL"/>
    <property type="match status" value="1"/>
</dbReference>
<dbReference type="Proteomes" id="UP000799428">
    <property type="component" value="Unassembled WGS sequence"/>
</dbReference>
<evidence type="ECO:0000256" key="1">
    <source>
        <dbReference type="ARBA" id="ARBA00011738"/>
    </source>
</evidence>
<dbReference type="Pfam" id="PF07876">
    <property type="entry name" value="Dabb"/>
    <property type="match status" value="1"/>
</dbReference>
<protein>
    <recommendedName>
        <fullName evidence="2">Stress-response A/B barrel domain-containing protein</fullName>
    </recommendedName>
</protein>
<dbReference type="PANTHER" id="PTHR33178">
    <property type="match status" value="1"/>
</dbReference>
<dbReference type="InterPro" id="IPR044662">
    <property type="entry name" value="HS1/DABB1-like"/>
</dbReference>
<proteinExistence type="predicted"/>
<dbReference type="Gene3D" id="3.30.70.100">
    <property type="match status" value="1"/>
</dbReference>
<dbReference type="InterPro" id="IPR013097">
    <property type="entry name" value="Dabb"/>
</dbReference>
<name>A0A6G1JWD5_9PLEO</name>
<dbReference type="AlphaFoldDB" id="A0A6G1JWD5"/>
<evidence type="ECO:0000259" key="2">
    <source>
        <dbReference type="PROSITE" id="PS51502"/>
    </source>
</evidence>
<organism evidence="3 4">
    <name type="scientific">Pleomassaria siparia CBS 279.74</name>
    <dbReference type="NCBI Taxonomy" id="1314801"/>
    <lineage>
        <taxon>Eukaryota</taxon>
        <taxon>Fungi</taxon>
        <taxon>Dikarya</taxon>
        <taxon>Ascomycota</taxon>
        <taxon>Pezizomycotina</taxon>
        <taxon>Dothideomycetes</taxon>
        <taxon>Pleosporomycetidae</taxon>
        <taxon>Pleosporales</taxon>
        <taxon>Pleomassariaceae</taxon>
        <taxon>Pleomassaria</taxon>
    </lineage>
</organism>
<dbReference type="PANTHER" id="PTHR33178:SF10">
    <property type="entry name" value="STRESS-RESPONSE A_B BARREL DOMAIN-CONTAINING PROTEIN"/>
    <property type="match status" value="1"/>
</dbReference>
<feature type="domain" description="Stress-response A/B barrel" evidence="2">
    <location>
        <begin position="55"/>
        <end position="157"/>
    </location>
</feature>
<sequence length="168" mass="18693">MNPFSAAMMFKRATGTFVFVLIFISLSALFTSSLNPTLWLSQALSSRPPPAEPRTTHIVLFQFKHGTDSVTIKEITSKMLGLRKACVHPVSQKSYILSIAGGTDISIEDSQNGITHAFILQFHNNEDRDYYVDEDPAHQEFKTAAGAVLEKAQVIDFRDGIFTNPHFS</sequence>
<dbReference type="SUPFAM" id="SSF54909">
    <property type="entry name" value="Dimeric alpha+beta barrel"/>
    <property type="match status" value="1"/>
</dbReference>
<comment type="subunit">
    <text evidence="1">Homodimer.</text>
</comment>